<name>A0A8S1H2U6_9PELO</name>
<dbReference type="Proteomes" id="UP000835052">
    <property type="component" value="Unassembled WGS sequence"/>
</dbReference>
<dbReference type="GO" id="GO:0006355">
    <property type="term" value="P:regulation of DNA-templated transcription"/>
    <property type="evidence" value="ECO:0007669"/>
    <property type="project" value="InterPro"/>
</dbReference>
<dbReference type="AlphaFoldDB" id="A0A8S1H2U6"/>
<comment type="caution">
    <text evidence="2">The sequence shown here is derived from an EMBL/GenBank/DDBJ whole genome shotgun (WGS) entry which is preliminary data.</text>
</comment>
<comment type="similarity">
    <text evidence="1">Belongs to the lin-52 family.</text>
</comment>
<dbReference type="Pfam" id="PF10044">
    <property type="entry name" value="LIN52"/>
    <property type="match status" value="1"/>
</dbReference>
<proteinExistence type="inferred from homology"/>
<protein>
    <submittedName>
        <fullName evidence="2">Uncharacterized protein</fullName>
    </submittedName>
</protein>
<evidence type="ECO:0000313" key="3">
    <source>
        <dbReference type="Proteomes" id="UP000835052"/>
    </source>
</evidence>
<dbReference type="GO" id="GO:0070176">
    <property type="term" value="C:DRM complex"/>
    <property type="evidence" value="ECO:0007669"/>
    <property type="project" value="InterPro"/>
</dbReference>
<reference evidence="2" key="1">
    <citation type="submission" date="2020-10" db="EMBL/GenBank/DDBJ databases">
        <authorList>
            <person name="Kikuchi T."/>
        </authorList>
    </citation>
    <scope>NUCLEOTIDE SEQUENCE</scope>
    <source>
        <strain evidence="2">NKZ352</strain>
    </source>
</reference>
<keyword evidence="3" id="KW-1185">Reference proteome</keyword>
<dbReference type="OrthoDB" id="5834362at2759"/>
<dbReference type="InterPro" id="IPR018737">
    <property type="entry name" value="DREAM_LIN52"/>
</dbReference>
<dbReference type="EMBL" id="CAJGYM010000007">
    <property type="protein sequence ID" value="CAD6187720.1"/>
    <property type="molecule type" value="Genomic_DNA"/>
</dbReference>
<evidence type="ECO:0000313" key="2">
    <source>
        <dbReference type="EMBL" id="CAD6187720.1"/>
    </source>
</evidence>
<dbReference type="PANTHER" id="PTHR31489:SF2">
    <property type="entry name" value="PROTEIN LIN-52 HOMOLOG"/>
    <property type="match status" value="1"/>
</dbReference>
<evidence type="ECO:0000256" key="1">
    <source>
        <dbReference type="ARBA" id="ARBA00005456"/>
    </source>
</evidence>
<dbReference type="PANTHER" id="PTHR31489">
    <property type="entry name" value="LIN52 FAMILY MEMBER"/>
    <property type="match status" value="1"/>
</dbReference>
<organism evidence="2 3">
    <name type="scientific">Caenorhabditis auriculariae</name>
    <dbReference type="NCBI Taxonomy" id="2777116"/>
    <lineage>
        <taxon>Eukaryota</taxon>
        <taxon>Metazoa</taxon>
        <taxon>Ecdysozoa</taxon>
        <taxon>Nematoda</taxon>
        <taxon>Chromadorea</taxon>
        <taxon>Rhabditida</taxon>
        <taxon>Rhabditina</taxon>
        <taxon>Rhabditomorpha</taxon>
        <taxon>Rhabditoidea</taxon>
        <taxon>Rhabditidae</taxon>
        <taxon>Peloderinae</taxon>
        <taxon>Caenorhabditis</taxon>
    </lineage>
</organism>
<gene>
    <name evidence="2" type="ORF">CAUJ_LOCUS3639</name>
</gene>
<sequence length="131" mass="14790">MNHRTQLKLKEENGDHLVSKYLECHEKLDDHEPSHQNASKLIEEAWMRDRNAPAIQSFVSKHNHTPFSVADVNIVNAMSHCSPDEIADLIRGIHNSVYALGIEEARQFRRSKVLGVLKPSSEPPKAKSSSL</sequence>
<accession>A0A8S1H2U6</accession>